<dbReference type="Pfam" id="PF00488">
    <property type="entry name" value="MutS_V"/>
    <property type="match status" value="1"/>
</dbReference>
<dbReference type="SUPFAM" id="SSF52540">
    <property type="entry name" value="P-loop containing nucleoside triphosphate hydrolases"/>
    <property type="match status" value="1"/>
</dbReference>
<dbReference type="InterPro" id="IPR000432">
    <property type="entry name" value="DNA_mismatch_repair_MutS_C"/>
</dbReference>
<dbReference type="SMART" id="SM00534">
    <property type="entry name" value="MUTSac"/>
    <property type="match status" value="1"/>
</dbReference>
<evidence type="ECO:0000256" key="5">
    <source>
        <dbReference type="ARBA" id="ARBA00023204"/>
    </source>
</evidence>
<dbReference type="InterPro" id="IPR007861">
    <property type="entry name" value="DNA_mismatch_repair_MutS_clamp"/>
</dbReference>
<dbReference type="AlphaFoldDB" id="A0AAD9LUK9"/>
<gene>
    <name evidence="7" type="ORF">P3T76_001477</name>
</gene>
<name>A0AAD9LUK9_9STRA</name>
<dbReference type="SUPFAM" id="SSF48334">
    <property type="entry name" value="DNA repair protein MutS, domain III"/>
    <property type="match status" value="1"/>
</dbReference>
<dbReference type="EMBL" id="JASMQC010000002">
    <property type="protein sequence ID" value="KAK1947467.1"/>
    <property type="molecule type" value="Genomic_DNA"/>
</dbReference>
<dbReference type="Pfam" id="PF05192">
    <property type="entry name" value="MutS_III"/>
    <property type="match status" value="1"/>
</dbReference>
<comment type="similarity">
    <text evidence="1">Belongs to the DNA mismatch repair MutS family.</text>
</comment>
<keyword evidence="8" id="KW-1185">Reference proteome</keyword>
<dbReference type="InterPro" id="IPR027417">
    <property type="entry name" value="P-loop_NTPase"/>
</dbReference>
<organism evidence="7 8">
    <name type="scientific">Phytophthora citrophthora</name>
    <dbReference type="NCBI Taxonomy" id="4793"/>
    <lineage>
        <taxon>Eukaryota</taxon>
        <taxon>Sar</taxon>
        <taxon>Stramenopiles</taxon>
        <taxon>Oomycota</taxon>
        <taxon>Peronosporomycetes</taxon>
        <taxon>Peronosporales</taxon>
        <taxon>Peronosporaceae</taxon>
        <taxon>Phytophthora</taxon>
    </lineage>
</organism>
<dbReference type="Pfam" id="PF05190">
    <property type="entry name" value="MutS_IV"/>
    <property type="match status" value="1"/>
</dbReference>
<dbReference type="InterPro" id="IPR036187">
    <property type="entry name" value="DNA_mismatch_repair_MutS_sf"/>
</dbReference>
<accession>A0AAD9LUK9</accession>
<evidence type="ECO:0000256" key="3">
    <source>
        <dbReference type="ARBA" id="ARBA00022840"/>
    </source>
</evidence>
<dbReference type="InterPro" id="IPR011184">
    <property type="entry name" value="DNA_mismatch_repair_Msh2"/>
</dbReference>
<evidence type="ECO:0000259" key="6">
    <source>
        <dbReference type="PROSITE" id="PS00486"/>
    </source>
</evidence>
<dbReference type="InterPro" id="IPR045076">
    <property type="entry name" value="MutS"/>
</dbReference>
<evidence type="ECO:0000256" key="4">
    <source>
        <dbReference type="ARBA" id="ARBA00023125"/>
    </source>
</evidence>
<evidence type="ECO:0000256" key="1">
    <source>
        <dbReference type="ARBA" id="ARBA00006271"/>
    </source>
</evidence>
<keyword evidence="3" id="KW-0067">ATP-binding</keyword>
<sequence>MDREDEDSTVEMLDEAQAEVALQIRNDKHLKQVGVAVRRPRARNSCVKGQADEDTKQWELLLFSFSDSSELANLESLLLQLVPSTCYISAELEQTQDLGDSKKLHALLKTHDVSVVYMKKQLFHDISSIETNVSRLLGATTMAEYQDVLASKIAAGSLACLLEALGVMADADGFGCYTLSEGNLSSAMQLDNAAVWSLNLLPEPNATTTGVTRFGGSVLEILNRGKTPMGRRLLERWIRQPLLDVKEIEMRQSLVQLFVDDSSLRMELLDECMKALPDLGRLAMSLEKKKNAKITDLVSVYDAAVGSMPRILKLLKGADTGGDGDLAKLVKEKFAAPLEKILADLQGYTELVKEVVDLDSRPTLVVNAKHDDNLRALREEWDGILADIEEEHRNALDTIGGEIKCEKDKVRGFAFRVVNKKEEARLSKLPYVHICQVLVSGVQFTTTKLKALATDYRRVRNEYEERQGHLLSAAVDVASTYVPVLEAATATLAELDVLLGFAHAACHAGSGYCRPTLEPNGDCVVLTNARHPCVELQDGVDFIPNDYQFEREKSRFQLVTGPNMGGKSTYIRQLGTIAVMAQIGSFVPAQVARLPVFDKLLVRVGAGDLQQRGVSTFMLEMLEASAILHKATERSLVIIDELGRGTSTYDGFGLAWAISEYLLTKVRSFCLFATHFHELTALKQEHTEGFSNKHVTAVASDREITMVYQVRDGPCMESFGVHVASMAGFPASVIECARLKSQELEGFERAVGSQETSGVKRSAAEASLTDATTASKKVASDKEFLSSFAALPLDKLPPAEALAAVQKLIPQ</sequence>
<keyword evidence="5" id="KW-0234">DNA repair</keyword>
<dbReference type="Proteomes" id="UP001259832">
    <property type="component" value="Unassembled WGS sequence"/>
</dbReference>
<dbReference type="GO" id="GO:0005524">
    <property type="term" value="F:ATP binding"/>
    <property type="evidence" value="ECO:0007669"/>
    <property type="project" value="UniProtKB-KW"/>
</dbReference>
<evidence type="ECO:0000313" key="7">
    <source>
        <dbReference type="EMBL" id="KAK1947467.1"/>
    </source>
</evidence>
<dbReference type="Gene3D" id="3.40.50.300">
    <property type="entry name" value="P-loop containing nucleotide triphosphate hydrolases"/>
    <property type="match status" value="1"/>
</dbReference>
<dbReference type="SMART" id="SM00533">
    <property type="entry name" value="MUTSd"/>
    <property type="match status" value="1"/>
</dbReference>
<keyword evidence="4" id="KW-0238">DNA-binding</keyword>
<dbReference type="FunFam" id="1.10.1420.10:FF:000003">
    <property type="entry name" value="DNA mismatch repair protein"/>
    <property type="match status" value="1"/>
</dbReference>
<dbReference type="InterPro" id="IPR036678">
    <property type="entry name" value="MutS_con_dom_sf"/>
</dbReference>
<dbReference type="GO" id="GO:0006298">
    <property type="term" value="P:mismatch repair"/>
    <property type="evidence" value="ECO:0007669"/>
    <property type="project" value="InterPro"/>
</dbReference>
<dbReference type="PANTHER" id="PTHR11361:SF35">
    <property type="entry name" value="DNA MISMATCH REPAIR PROTEIN MSH2"/>
    <property type="match status" value="1"/>
</dbReference>
<dbReference type="PROSITE" id="PS00486">
    <property type="entry name" value="DNA_MISMATCH_REPAIR_2"/>
    <property type="match status" value="1"/>
</dbReference>
<dbReference type="PANTHER" id="PTHR11361">
    <property type="entry name" value="DNA MISMATCH REPAIR PROTEIN MUTS FAMILY MEMBER"/>
    <property type="match status" value="1"/>
</dbReference>
<dbReference type="GO" id="GO:0030983">
    <property type="term" value="F:mismatched DNA binding"/>
    <property type="evidence" value="ECO:0007669"/>
    <property type="project" value="InterPro"/>
</dbReference>
<dbReference type="GO" id="GO:0006312">
    <property type="term" value="P:mitotic recombination"/>
    <property type="evidence" value="ECO:0007669"/>
    <property type="project" value="TreeGrafter"/>
</dbReference>
<evidence type="ECO:0000313" key="8">
    <source>
        <dbReference type="Proteomes" id="UP001259832"/>
    </source>
</evidence>
<proteinExistence type="inferred from homology"/>
<dbReference type="GO" id="GO:0032301">
    <property type="term" value="C:MutSalpha complex"/>
    <property type="evidence" value="ECO:0007669"/>
    <property type="project" value="TreeGrafter"/>
</dbReference>
<reference evidence="7" key="1">
    <citation type="submission" date="2023-08" db="EMBL/GenBank/DDBJ databases">
        <title>Reference Genome Resource for the Citrus Pathogen Phytophthora citrophthora.</title>
        <authorList>
            <person name="Moller H."/>
            <person name="Coetzee B."/>
            <person name="Rose L.J."/>
            <person name="Van Niekerk J.M."/>
        </authorList>
    </citation>
    <scope>NUCLEOTIDE SEQUENCE</scope>
    <source>
        <strain evidence="7">STE-U-9442</strain>
    </source>
</reference>
<evidence type="ECO:0000256" key="2">
    <source>
        <dbReference type="ARBA" id="ARBA00022741"/>
    </source>
</evidence>
<dbReference type="InterPro" id="IPR007696">
    <property type="entry name" value="DNA_mismatch_repair_MutS_core"/>
</dbReference>
<dbReference type="Gene3D" id="1.10.1420.10">
    <property type="match status" value="2"/>
</dbReference>
<protein>
    <submittedName>
        <fullName evidence="7">DNA mismatch repair protein Msh2</fullName>
    </submittedName>
</protein>
<comment type="caution">
    <text evidence="7">The sequence shown here is derived from an EMBL/GenBank/DDBJ whole genome shotgun (WGS) entry which is preliminary data.</text>
</comment>
<dbReference type="Gene3D" id="3.30.420.110">
    <property type="entry name" value="MutS, connector domain"/>
    <property type="match status" value="1"/>
</dbReference>
<keyword evidence="5" id="KW-0227">DNA damage</keyword>
<keyword evidence="2" id="KW-0547">Nucleotide-binding</keyword>
<feature type="domain" description="DNA mismatch repair proteins mutS family" evidence="6">
    <location>
        <begin position="635"/>
        <end position="651"/>
    </location>
</feature>
<dbReference type="GO" id="GO:0140664">
    <property type="term" value="F:ATP-dependent DNA damage sensor activity"/>
    <property type="evidence" value="ECO:0007669"/>
    <property type="project" value="InterPro"/>
</dbReference>
<dbReference type="PIRSF" id="PIRSF005813">
    <property type="entry name" value="MSH2"/>
    <property type="match status" value="1"/>
</dbReference>